<feature type="non-terminal residue" evidence="2">
    <location>
        <position position="72"/>
    </location>
</feature>
<dbReference type="AlphaFoldDB" id="A0A9P8CD42"/>
<proteinExistence type="predicted"/>
<keyword evidence="1" id="KW-0732">Signal</keyword>
<organism evidence="2 3">
    <name type="scientific">Calycina marina</name>
    <dbReference type="NCBI Taxonomy" id="1763456"/>
    <lineage>
        <taxon>Eukaryota</taxon>
        <taxon>Fungi</taxon>
        <taxon>Dikarya</taxon>
        <taxon>Ascomycota</taxon>
        <taxon>Pezizomycotina</taxon>
        <taxon>Leotiomycetes</taxon>
        <taxon>Helotiales</taxon>
        <taxon>Pezizellaceae</taxon>
        <taxon>Calycina</taxon>
    </lineage>
</organism>
<protein>
    <submittedName>
        <fullName evidence="2">Uncharacterized protein</fullName>
    </submittedName>
</protein>
<accession>A0A9P8CD42</accession>
<name>A0A9P8CD42_9HELO</name>
<comment type="caution">
    <text evidence="2">The sequence shown here is derived from an EMBL/GenBank/DDBJ whole genome shotgun (WGS) entry which is preliminary data.</text>
</comment>
<gene>
    <name evidence="2" type="ORF">BJ878DRAFT_523490</name>
</gene>
<dbReference type="EMBL" id="MU254315">
    <property type="protein sequence ID" value="KAG9240901.1"/>
    <property type="molecule type" value="Genomic_DNA"/>
</dbReference>
<sequence>MGLMPIRATGHLWAVLLNFRWRAWKARARRTSPKRPVEAPVWILSGGRKRSGRRKGILAERYTAVILFLEWQ</sequence>
<reference evidence="2" key="1">
    <citation type="journal article" date="2021" name="IMA Fungus">
        <title>Genomic characterization of three marine fungi, including Emericellopsis atlantica sp. nov. with signatures of a generalist lifestyle and marine biomass degradation.</title>
        <authorList>
            <person name="Hagestad O.C."/>
            <person name="Hou L."/>
            <person name="Andersen J.H."/>
            <person name="Hansen E.H."/>
            <person name="Altermark B."/>
            <person name="Li C."/>
            <person name="Kuhnert E."/>
            <person name="Cox R.J."/>
            <person name="Crous P.W."/>
            <person name="Spatafora J.W."/>
            <person name="Lail K."/>
            <person name="Amirebrahimi M."/>
            <person name="Lipzen A."/>
            <person name="Pangilinan J."/>
            <person name="Andreopoulos W."/>
            <person name="Hayes R.D."/>
            <person name="Ng V."/>
            <person name="Grigoriev I.V."/>
            <person name="Jackson S.A."/>
            <person name="Sutton T.D.S."/>
            <person name="Dobson A.D.W."/>
            <person name="Rama T."/>
        </authorList>
    </citation>
    <scope>NUCLEOTIDE SEQUENCE</scope>
    <source>
        <strain evidence="2">TRa3180A</strain>
    </source>
</reference>
<evidence type="ECO:0000313" key="3">
    <source>
        <dbReference type="Proteomes" id="UP000887226"/>
    </source>
</evidence>
<feature type="signal peptide" evidence="1">
    <location>
        <begin position="1"/>
        <end position="28"/>
    </location>
</feature>
<evidence type="ECO:0000256" key="1">
    <source>
        <dbReference type="SAM" id="SignalP"/>
    </source>
</evidence>
<feature type="chain" id="PRO_5040461613" evidence="1">
    <location>
        <begin position="29"/>
        <end position="72"/>
    </location>
</feature>
<keyword evidence="3" id="KW-1185">Reference proteome</keyword>
<dbReference type="Proteomes" id="UP000887226">
    <property type="component" value="Unassembled WGS sequence"/>
</dbReference>
<evidence type="ECO:0000313" key="2">
    <source>
        <dbReference type="EMBL" id="KAG9240901.1"/>
    </source>
</evidence>